<proteinExistence type="predicted"/>
<evidence type="ECO:0000313" key="3">
    <source>
        <dbReference type="Proteomes" id="UP001501578"/>
    </source>
</evidence>
<dbReference type="EMBL" id="BAAAHQ010000011">
    <property type="protein sequence ID" value="GAA0926321.1"/>
    <property type="molecule type" value="Genomic_DNA"/>
</dbReference>
<reference evidence="3" key="1">
    <citation type="journal article" date="2019" name="Int. J. Syst. Evol. Microbiol.">
        <title>The Global Catalogue of Microorganisms (GCM) 10K type strain sequencing project: providing services to taxonomists for standard genome sequencing and annotation.</title>
        <authorList>
            <consortium name="The Broad Institute Genomics Platform"/>
            <consortium name="The Broad Institute Genome Sequencing Center for Infectious Disease"/>
            <person name="Wu L."/>
            <person name="Ma J."/>
        </authorList>
    </citation>
    <scope>NUCLEOTIDE SEQUENCE [LARGE SCALE GENOMIC DNA]</scope>
    <source>
        <strain evidence="3">JCM 11136</strain>
    </source>
</reference>
<name>A0ABP3ZUF2_9ACTN</name>
<evidence type="ECO:0000313" key="2">
    <source>
        <dbReference type="EMBL" id="GAA0926321.1"/>
    </source>
</evidence>
<comment type="caution">
    <text evidence="2">The sequence shown here is derived from an EMBL/GenBank/DDBJ whole genome shotgun (WGS) entry which is preliminary data.</text>
</comment>
<dbReference type="RefSeq" id="WP_343950277.1">
    <property type="nucleotide sequence ID" value="NZ_BAAAHQ010000011.1"/>
</dbReference>
<keyword evidence="3" id="KW-1185">Reference proteome</keyword>
<sequence length="431" mass="45356">MADALLHYSTSTSPSPLQAGSSDKPTSNTINLTVTAPSGQQVYCDKIDVALPASAPEGGGAYFTAPPTGTITGGNWKPPPAQLKSGKELGLSAAANYYHVVFEPPIPELDLVDSPLSFAISGELASTAAGGSLGCAITETSGTSSGSYSRKDRLDLTLPTAEPVFFLHSLLAVAPDKPTLPRTRFAAGAEVTLSWESSGTSFQVFDGDGNSLYEGVATTCSIPASKLVCDTTFTVKASLVSTSQPANLYATLTLTVVDPTLSRMNITGELVTADLTVPHKLSTTQTDGLRVSGSMTADSALYANGQLSTRSVSVGGDLTVSGDLTAARSLTVRGKANLESLMARAERLQPTLDGSDIPVYGDGIMLVFADIPGRYVATFAVMDDGSNDSAFEVGMWDSDRVYTIPLRNGQRWRLDVSPDHPRFTFYWFSFS</sequence>
<gene>
    <name evidence="2" type="ORF">GCM10009560_28240</name>
</gene>
<organism evidence="2 3">
    <name type="scientific">Nonomuraea longicatena</name>
    <dbReference type="NCBI Taxonomy" id="83682"/>
    <lineage>
        <taxon>Bacteria</taxon>
        <taxon>Bacillati</taxon>
        <taxon>Actinomycetota</taxon>
        <taxon>Actinomycetes</taxon>
        <taxon>Streptosporangiales</taxon>
        <taxon>Streptosporangiaceae</taxon>
        <taxon>Nonomuraea</taxon>
    </lineage>
</organism>
<feature type="region of interest" description="Disordered" evidence="1">
    <location>
        <begin position="9"/>
        <end position="29"/>
    </location>
</feature>
<evidence type="ECO:0000256" key="1">
    <source>
        <dbReference type="SAM" id="MobiDB-lite"/>
    </source>
</evidence>
<accession>A0ABP3ZUF2</accession>
<protein>
    <submittedName>
        <fullName evidence="2">Uncharacterized protein</fullName>
    </submittedName>
</protein>
<dbReference type="Proteomes" id="UP001501578">
    <property type="component" value="Unassembled WGS sequence"/>
</dbReference>